<comment type="caution">
    <text evidence="1">The sequence shown here is derived from an EMBL/GenBank/DDBJ whole genome shotgun (WGS) entry which is preliminary data.</text>
</comment>
<sequence>MSQLTYCFQRGPSPSARLYPSTAAAASDQIHHRPGSPLQFQFHFHTPKRRLGNYRSQDGWCGGCCLADL</sequence>
<accession>A0A1D1VLM3</accession>
<proteinExistence type="predicted"/>
<keyword evidence="2" id="KW-1185">Reference proteome</keyword>
<dbReference type="EMBL" id="BDGG01000006">
    <property type="protein sequence ID" value="GAV01033.1"/>
    <property type="molecule type" value="Genomic_DNA"/>
</dbReference>
<dbReference type="AlphaFoldDB" id="A0A1D1VLM3"/>
<organism evidence="1 2">
    <name type="scientific">Ramazzottius varieornatus</name>
    <name type="common">Water bear</name>
    <name type="synonym">Tardigrade</name>
    <dbReference type="NCBI Taxonomy" id="947166"/>
    <lineage>
        <taxon>Eukaryota</taxon>
        <taxon>Metazoa</taxon>
        <taxon>Ecdysozoa</taxon>
        <taxon>Tardigrada</taxon>
        <taxon>Eutardigrada</taxon>
        <taxon>Parachela</taxon>
        <taxon>Hypsibioidea</taxon>
        <taxon>Ramazzottiidae</taxon>
        <taxon>Ramazzottius</taxon>
    </lineage>
</organism>
<reference evidence="1 2" key="1">
    <citation type="journal article" date="2016" name="Nat. Commun.">
        <title>Extremotolerant tardigrade genome and improved radiotolerance of human cultured cells by tardigrade-unique protein.</title>
        <authorList>
            <person name="Hashimoto T."/>
            <person name="Horikawa D.D."/>
            <person name="Saito Y."/>
            <person name="Kuwahara H."/>
            <person name="Kozuka-Hata H."/>
            <person name="Shin-I T."/>
            <person name="Minakuchi Y."/>
            <person name="Ohishi K."/>
            <person name="Motoyama A."/>
            <person name="Aizu T."/>
            <person name="Enomoto A."/>
            <person name="Kondo K."/>
            <person name="Tanaka S."/>
            <person name="Hara Y."/>
            <person name="Koshikawa S."/>
            <person name="Sagara H."/>
            <person name="Miura T."/>
            <person name="Yokobori S."/>
            <person name="Miyagawa K."/>
            <person name="Suzuki Y."/>
            <person name="Kubo T."/>
            <person name="Oyama M."/>
            <person name="Kohara Y."/>
            <person name="Fujiyama A."/>
            <person name="Arakawa K."/>
            <person name="Katayama T."/>
            <person name="Toyoda A."/>
            <person name="Kunieda T."/>
        </authorList>
    </citation>
    <scope>NUCLEOTIDE SEQUENCE [LARGE SCALE GENOMIC DNA]</scope>
    <source>
        <strain evidence="1 2">YOKOZUNA-1</strain>
    </source>
</reference>
<dbReference type="Proteomes" id="UP000186922">
    <property type="component" value="Unassembled WGS sequence"/>
</dbReference>
<evidence type="ECO:0000313" key="2">
    <source>
        <dbReference type="Proteomes" id="UP000186922"/>
    </source>
</evidence>
<name>A0A1D1VLM3_RAMVA</name>
<gene>
    <name evidence="1" type="primary">RvY_11808-1</name>
    <name evidence="1" type="synonym">RvY_11808.1</name>
    <name evidence="1" type="ORF">RvY_11808</name>
</gene>
<protein>
    <submittedName>
        <fullName evidence="1">Uncharacterized protein</fullName>
    </submittedName>
</protein>
<evidence type="ECO:0000313" key="1">
    <source>
        <dbReference type="EMBL" id="GAV01033.1"/>
    </source>
</evidence>